<dbReference type="GO" id="GO:0016740">
    <property type="term" value="F:transferase activity"/>
    <property type="evidence" value="ECO:0007669"/>
    <property type="project" value="UniProtKB-KW"/>
</dbReference>
<evidence type="ECO:0000313" key="1">
    <source>
        <dbReference type="EMBL" id="TVT60859.1"/>
    </source>
</evidence>
<organism evidence="1 2">
    <name type="scientific">Amycolatopsis rhizosphaerae</name>
    <dbReference type="NCBI Taxonomy" id="2053003"/>
    <lineage>
        <taxon>Bacteria</taxon>
        <taxon>Bacillati</taxon>
        <taxon>Actinomycetota</taxon>
        <taxon>Actinomycetes</taxon>
        <taxon>Pseudonocardiales</taxon>
        <taxon>Pseudonocardiaceae</taxon>
        <taxon>Amycolatopsis</taxon>
    </lineage>
</organism>
<dbReference type="PANTHER" id="PTHR43025">
    <property type="entry name" value="MONOGALACTOSYLDIACYLGLYCEROL SYNTHASE"/>
    <property type="match status" value="1"/>
</dbReference>
<dbReference type="RefSeq" id="WP_144585869.1">
    <property type="nucleotide sequence ID" value="NZ_VJWX01000019.1"/>
</dbReference>
<keyword evidence="1" id="KW-0808">Transferase</keyword>
<dbReference type="SUPFAM" id="SSF53756">
    <property type="entry name" value="UDP-Glycosyltransferase/glycogen phosphorylase"/>
    <property type="match status" value="1"/>
</dbReference>
<protein>
    <submittedName>
        <fullName evidence="1">Glycosyltransferase</fullName>
    </submittedName>
</protein>
<name>A0A558DIL2_9PSEU</name>
<reference evidence="1 2" key="1">
    <citation type="submission" date="2019-07" db="EMBL/GenBank/DDBJ databases">
        <authorList>
            <person name="Duangmal K."/>
            <person name="Teo W.F.A."/>
        </authorList>
    </citation>
    <scope>NUCLEOTIDE SEQUENCE [LARGE SCALE GENOMIC DNA]</scope>
    <source>
        <strain evidence="1 2">TBRC 6029</strain>
    </source>
</reference>
<dbReference type="EMBL" id="VJWX01000019">
    <property type="protein sequence ID" value="TVT60859.1"/>
    <property type="molecule type" value="Genomic_DNA"/>
</dbReference>
<sequence>MTVEARVVLLSARIGAGHDGAAAELARRLRARGLRVDRHDFLDLLPGRLGQWLCDAYHRELEIAPGSWDWLLTALGTAPLAWLAGRLAALAGPKLRALLDPAPALVVSTYPLASQALGGLRRRGLLPAPVAVYLTDPSVHRLAVAPGADLHIAPNPHAAAATRHLGAPRAITAQPVVAPPFRPAGAGERDRAREKFGFGPGERLALVVSGSWGVGEVEAITADVSATGVARPVVVCGRNEALRHRLIAAGVPHVLGWVDDMPELMRACDVAVQNAGGLTTLEALASGLPVITYRCLPGHGRTNARVLDRLGLVPAVADPAALADALLTTRAAGLPPGDDPAAVLARLAGAPAVKVTAA</sequence>
<dbReference type="InterPro" id="IPR050519">
    <property type="entry name" value="Glycosyltransf_28_UgtP"/>
</dbReference>
<dbReference type="OrthoDB" id="9810950at2"/>
<dbReference type="Gene3D" id="3.40.50.2000">
    <property type="entry name" value="Glycogen Phosphorylase B"/>
    <property type="match status" value="1"/>
</dbReference>
<proteinExistence type="predicted"/>
<comment type="caution">
    <text evidence="1">The sequence shown here is derived from an EMBL/GenBank/DDBJ whole genome shotgun (WGS) entry which is preliminary data.</text>
</comment>
<gene>
    <name evidence="1" type="ORF">FNH05_03845</name>
</gene>
<reference evidence="1 2" key="2">
    <citation type="submission" date="2019-08" db="EMBL/GenBank/DDBJ databases">
        <title>Amycolatopsis acidicola sp. nov., isolated from peat swamp forest soil.</title>
        <authorList>
            <person name="Srisuk N."/>
        </authorList>
    </citation>
    <scope>NUCLEOTIDE SEQUENCE [LARGE SCALE GENOMIC DNA]</scope>
    <source>
        <strain evidence="1 2">TBRC 6029</strain>
    </source>
</reference>
<evidence type="ECO:0000313" key="2">
    <source>
        <dbReference type="Proteomes" id="UP000320011"/>
    </source>
</evidence>
<dbReference type="AlphaFoldDB" id="A0A558DIL2"/>
<dbReference type="Pfam" id="PF13692">
    <property type="entry name" value="Glyco_trans_1_4"/>
    <property type="match status" value="1"/>
</dbReference>
<dbReference type="Proteomes" id="UP000320011">
    <property type="component" value="Unassembled WGS sequence"/>
</dbReference>
<accession>A0A558DIL2</accession>
<keyword evidence="2" id="KW-1185">Reference proteome</keyword>
<dbReference type="PANTHER" id="PTHR43025:SF3">
    <property type="entry name" value="MONOGALACTOSYLDIACYLGLYCEROL SYNTHASE 1, CHLOROPLASTIC"/>
    <property type="match status" value="1"/>
</dbReference>